<proteinExistence type="predicted"/>
<dbReference type="Proteomes" id="UP001059617">
    <property type="component" value="Chromosome"/>
</dbReference>
<dbReference type="Pfam" id="PF02771">
    <property type="entry name" value="Acyl-CoA_dh_N"/>
    <property type="match status" value="1"/>
</dbReference>
<name>A0ABY5WBW9_9ACTN</name>
<evidence type="ECO:0000313" key="2">
    <source>
        <dbReference type="EMBL" id="UWP86835.1"/>
    </source>
</evidence>
<dbReference type="Gene3D" id="1.10.540.10">
    <property type="entry name" value="Acyl-CoA dehydrogenase/oxidase, N-terminal domain"/>
    <property type="match status" value="1"/>
</dbReference>
<dbReference type="PANTHER" id="PTHR43884:SF12">
    <property type="entry name" value="ISOVALERYL-COA DEHYDROGENASE, MITOCHONDRIAL-RELATED"/>
    <property type="match status" value="1"/>
</dbReference>
<dbReference type="InterPro" id="IPR037069">
    <property type="entry name" value="AcylCoA_DH/ox_N_sf"/>
</dbReference>
<organism evidence="2 3">
    <name type="scientific">Dactylosporangium fulvum</name>
    <dbReference type="NCBI Taxonomy" id="53359"/>
    <lineage>
        <taxon>Bacteria</taxon>
        <taxon>Bacillati</taxon>
        <taxon>Actinomycetota</taxon>
        <taxon>Actinomycetes</taxon>
        <taxon>Micromonosporales</taxon>
        <taxon>Micromonosporaceae</taxon>
        <taxon>Dactylosporangium</taxon>
    </lineage>
</organism>
<gene>
    <name evidence="2" type="ORF">Dfulv_22365</name>
</gene>
<dbReference type="Gene3D" id="2.40.110.10">
    <property type="entry name" value="Butyryl-CoA Dehydrogenase, subunit A, domain 2"/>
    <property type="match status" value="1"/>
</dbReference>
<evidence type="ECO:0000259" key="1">
    <source>
        <dbReference type="Pfam" id="PF02771"/>
    </source>
</evidence>
<dbReference type="EMBL" id="CP073720">
    <property type="protein sequence ID" value="UWP86835.1"/>
    <property type="molecule type" value="Genomic_DNA"/>
</dbReference>
<feature type="domain" description="Acyl-CoA dehydrogenase/oxidase N-terminal" evidence="1">
    <location>
        <begin position="24"/>
        <end position="126"/>
    </location>
</feature>
<protein>
    <submittedName>
        <fullName evidence="2">Acyl-CoA/acyl-ACP dehydrogenase</fullName>
    </submittedName>
</protein>
<dbReference type="PANTHER" id="PTHR43884">
    <property type="entry name" value="ACYL-COA DEHYDROGENASE"/>
    <property type="match status" value="1"/>
</dbReference>
<dbReference type="InterPro" id="IPR013786">
    <property type="entry name" value="AcylCoA_DH/ox_N"/>
</dbReference>
<dbReference type="RefSeq" id="WP_259866407.1">
    <property type="nucleotide sequence ID" value="NZ_BAAAST010000004.1"/>
</dbReference>
<keyword evidence="3" id="KW-1185">Reference proteome</keyword>
<accession>A0ABY5WBW9</accession>
<reference evidence="2" key="2">
    <citation type="submission" date="2022-09" db="EMBL/GenBank/DDBJ databases">
        <title>Biosynthetic gene clusters of Dactylosporangioum fulvum.</title>
        <authorList>
            <person name="Caradec T."/>
        </authorList>
    </citation>
    <scope>NUCLEOTIDE SEQUENCE</scope>
    <source>
        <strain evidence="2">NRRL B-16292</strain>
    </source>
</reference>
<evidence type="ECO:0000313" key="3">
    <source>
        <dbReference type="Proteomes" id="UP001059617"/>
    </source>
</evidence>
<dbReference type="InterPro" id="IPR009100">
    <property type="entry name" value="AcylCoA_DH/oxidase_NM_dom_sf"/>
</dbReference>
<reference evidence="2" key="1">
    <citation type="submission" date="2021-04" db="EMBL/GenBank/DDBJ databases">
        <authorList>
            <person name="Hartkoorn R.C."/>
            <person name="Beaudoing E."/>
            <person name="Hot D."/>
        </authorList>
    </citation>
    <scope>NUCLEOTIDE SEQUENCE</scope>
    <source>
        <strain evidence="2">NRRL B-16292</strain>
    </source>
</reference>
<sequence length="357" mass="37066">MTIDQITAGSVPSRFGALPAHPVLDRLRDVIKRTIAPAATATDRDAVPASHLAALAGTGLFGLSVPPRYGGLGAPPDVVTEAYELLAGACPSTYLIASQHSTPIRWILDGGGPALHDLLPALAGGELLGGAAFGHVRTWPGRRTATARRVVNGWRFDGVVPWFSGAGLVNVVLLAAVAEAEHAIVFAVVRLPQPDRVEAVPLDLAAIAGSRTATLHIDDLFVPDDDVAQLVDVDEWKVGDGREGPAVAPGALGLARAAIEYALIRQPDNPDLLALAHEVAHLRGAPPAGDPFARRARSVNLAIRATNAAVVARGGAALLADDVAQVWARAALFLQVRGLSDPLRAAHLHELAGGAPR</sequence>
<dbReference type="InterPro" id="IPR046373">
    <property type="entry name" value="Acyl-CoA_Oxase/DH_mid-dom_sf"/>
</dbReference>
<dbReference type="SUPFAM" id="SSF56645">
    <property type="entry name" value="Acyl-CoA dehydrogenase NM domain-like"/>
    <property type="match status" value="1"/>
</dbReference>